<dbReference type="GO" id="GO:0006281">
    <property type="term" value="P:DNA repair"/>
    <property type="evidence" value="ECO:0007669"/>
    <property type="project" value="UniProtKB-KW"/>
</dbReference>
<feature type="domain" description="CAF1B/HIR1 beta-propeller" evidence="11">
    <location>
        <begin position="246"/>
        <end position="428"/>
    </location>
</feature>
<dbReference type="PANTHER" id="PTHR15271:SF4">
    <property type="entry name" value="CHROMATIN ASSEMBLY FACTOR 1 SUBUNIT B"/>
    <property type="match status" value="1"/>
</dbReference>
<feature type="compositionally biased region" description="Low complexity" evidence="10">
    <location>
        <begin position="489"/>
        <end position="501"/>
    </location>
</feature>
<dbReference type="InterPro" id="IPR055410">
    <property type="entry name" value="Beta-prop_CAF1B_HIR1"/>
</dbReference>
<reference evidence="12 13" key="1">
    <citation type="submission" date="2014-06" db="EMBL/GenBank/DDBJ databases">
        <authorList>
            <person name="Swart Estienne"/>
        </authorList>
    </citation>
    <scope>NUCLEOTIDE SEQUENCE [LARGE SCALE GENOMIC DNA]</scope>
    <source>
        <strain evidence="12 13">130c</strain>
    </source>
</reference>
<dbReference type="GO" id="GO:0033186">
    <property type="term" value="C:CAF-1 complex"/>
    <property type="evidence" value="ECO:0007669"/>
    <property type="project" value="TreeGrafter"/>
</dbReference>
<dbReference type="InterPro" id="IPR015943">
    <property type="entry name" value="WD40/YVTN_repeat-like_dom_sf"/>
</dbReference>
<organism evidence="12 13">
    <name type="scientific">Stylonychia lemnae</name>
    <name type="common">Ciliate</name>
    <dbReference type="NCBI Taxonomy" id="5949"/>
    <lineage>
        <taxon>Eukaryota</taxon>
        <taxon>Sar</taxon>
        <taxon>Alveolata</taxon>
        <taxon>Ciliophora</taxon>
        <taxon>Intramacronucleata</taxon>
        <taxon>Spirotrichea</taxon>
        <taxon>Stichotrichia</taxon>
        <taxon>Sporadotrichida</taxon>
        <taxon>Oxytrichidae</taxon>
        <taxon>Stylonychinae</taxon>
        <taxon>Stylonychia</taxon>
    </lineage>
</organism>
<dbReference type="InterPro" id="IPR045145">
    <property type="entry name" value="PTHR15271"/>
</dbReference>
<evidence type="ECO:0000256" key="7">
    <source>
        <dbReference type="ARBA" id="ARBA00023204"/>
    </source>
</evidence>
<keyword evidence="13" id="KW-1185">Reference proteome</keyword>
<dbReference type="InParanoid" id="A0A077ZT88"/>
<feature type="region of interest" description="Disordered" evidence="10">
    <location>
        <begin position="489"/>
        <end position="513"/>
    </location>
</feature>
<keyword evidence="6" id="KW-0156">Chromatin regulator</keyword>
<dbReference type="PROSITE" id="PS00678">
    <property type="entry name" value="WD_REPEATS_1"/>
    <property type="match status" value="1"/>
</dbReference>
<dbReference type="GO" id="GO:0006335">
    <property type="term" value="P:DNA replication-dependent chromatin assembly"/>
    <property type="evidence" value="ECO:0007669"/>
    <property type="project" value="InterPro"/>
</dbReference>
<dbReference type="InterPro" id="IPR019775">
    <property type="entry name" value="WD40_repeat_CS"/>
</dbReference>
<dbReference type="InterPro" id="IPR001680">
    <property type="entry name" value="WD40_rpt"/>
</dbReference>
<proteinExistence type="inferred from homology"/>
<feature type="domain" description="CAF1B/HIR1 beta-propeller" evidence="11">
    <location>
        <begin position="54"/>
        <end position="232"/>
    </location>
</feature>
<dbReference type="EMBL" id="CCKQ01001649">
    <property type="protein sequence ID" value="CDW72764.1"/>
    <property type="molecule type" value="Genomic_DNA"/>
</dbReference>
<comment type="subcellular location">
    <subcellularLocation>
        <location evidence="1">Nucleus</location>
    </subcellularLocation>
</comment>
<dbReference type="SMART" id="SM00320">
    <property type="entry name" value="WD40"/>
    <property type="match status" value="4"/>
</dbReference>
<dbReference type="Proteomes" id="UP000039865">
    <property type="component" value="Unassembled WGS sequence"/>
</dbReference>
<evidence type="ECO:0000256" key="5">
    <source>
        <dbReference type="ARBA" id="ARBA00022763"/>
    </source>
</evidence>
<comment type="similarity">
    <text evidence="2">Belongs to the WD repeat HIR1 family.</text>
</comment>
<dbReference type="OMA" id="QIYWHES"/>
<evidence type="ECO:0000259" key="11">
    <source>
        <dbReference type="Pfam" id="PF24105"/>
    </source>
</evidence>
<keyword evidence="3 9" id="KW-0853">WD repeat</keyword>
<evidence type="ECO:0000256" key="6">
    <source>
        <dbReference type="ARBA" id="ARBA00022853"/>
    </source>
</evidence>
<evidence type="ECO:0000256" key="8">
    <source>
        <dbReference type="ARBA" id="ARBA00023242"/>
    </source>
</evidence>
<evidence type="ECO:0000256" key="1">
    <source>
        <dbReference type="ARBA" id="ARBA00004123"/>
    </source>
</evidence>
<name>A0A077ZT88_STYLE</name>
<dbReference type="PANTHER" id="PTHR15271">
    <property type="entry name" value="CHROMATIN ASSEMBLY FACTOR 1 SUBUNIT B"/>
    <property type="match status" value="1"/>
</dbReference>
<accession>A0A077ZT88</accession>
<keyword evidence="8" id="KW-0539">Nucleus</keyword>
<sequence>MSIDVYPNSNYFITTSVVSDEDTGIRFWEIIPESHYQDHAKFSPGGISTTTTGSKYRIEYRYDLQGGHTSTINVVRFSPNGQYLASGSDDQMVIIWSLKSVPVQFGSKEEVIQWGHPRQLRGHVGDVMDLCWSRQNGPNDQSCYLVSCSVDGTAILWNIGGNKFSKIQTFDGHKKLVQGVSLDPMMKYIITMSSDSTIRGYKNRKLKTQLQFFHKFTLKNREEETEGTDENVPMNIDSGNNQNESENNVNAPAVSGNQEAKNKKCSHRMFLDDVEYLSFVRRLTWSPDGTFFLTPASVFQDLQSESKNLYTVYGFLKSDITQPAFMLPGIKSYATCIKFNPYLYKKSTEPMNPERPALLDLPYKVIFAVGSGEQVIVYSSESVYPMAVLGNLHYASINDLSWIVTSDTNVKLLVASSDGFCSFISFEIQDNGLTLLGQRLISSEVPEKLKGIYEAQERVDFKRLELEAIENNSKKNQFKNVTFKSKINPTSAGTTNNNNSTFKGPGDVEMIRT</sequence>
<protein>
    <submittedName>
        <fullName evidence="12">Chromatin assembly factor 1 subunit b-like</fullName>
    </submittedName>
</protein>
<evidence type="ECO:0000256" key="3">
    <source>
        <dbReference type="ARBA" id="ARBA00022574"/>
    </source>
</evidence>
<gene>
    <name evidence="12" type="primary">Contig16367.g17431</name>
    <name evidence="12" type="ORF">STYLEM_1728</name>
</gene>
<dbReference type="PROSITE" id="PS50082">
    <property type="entry name" value="WD_REPEATS_2"/>
    <property type="match status" value="1"/>
</dbReference>
<dbReference type="OrthoDB" id="538223at2759"/>
<feature type="compositionally biased region" description="Low complexity" evidence="10">
    <location>
        <begin position="240"/>
        <end position="250"/>
    </location>
</feature>
<feature type="repeat" description="WD" evidence="9">
    <location>
        <begin position="65"/>
        <end position="100"/>
    </location>
</feature>
<dbReference type="GO" id="GO:0006334">
    <property type="term" value="P:nucleosome assembly"/>
    <property type="evidence" value="ECO:0007669"/>
    <property type="project" value="TreeGrafter"/>
</dbReference>
<evidence type="ECO:0000313" key="13">
    <source>
        <dbReference type="Proteomes" id="UP000039865"/>
    </source>
</evidence>
<keyword evidence="5" id="KW-0227">DNA damage</keyword>
<dbReference type="AlphaFoldDB" id="A0A077ZT88"/>
<dbReference type="SUPFAM" id="SSF50978">
    <property type="entry name" value="WD40 repeat-like"/>
    <property type="match status" value="1"/>
</dbReference>
<dbReference type="GO" id="GO:0005634">
    <property type="term" value="C:nucleus"/>
    <property type="evidence" value="ECO:0007669"/>
    <property type="project" value="UniProtKB-SubCell"/>
</dbReference>
<evidence type="ECO:0000313" key="12">
    <source>
        <dbReference type="EMBL" id="CDW72764.1"/>
    </source>
</evidence>
<keyword evidence="4" id="KW-0677">Repeat</keyword>
<feature type="region of interest" description="Disordered" evidence="10">
    <location>
        <begin position="223"/>
        <end position="258"/>
    </location>
</feature>
<evidence type="ECO:0000256" key="10">
    <source>
        <dbReference type="SAM" id="MobiDB-lite"/>
    </source>
</evidence>
<evidence type="ECO:0000256" key="9">
    <source>
        <dbReference type="PROSITE-ProRule" id="PRU00221"/>
    </source>
</evidence>
<evidence type="ECO:0000256" key="4">
    <source>
        <dbReference type="ARBA" id="ARBA00022737"/>
    </source>
</evidence>
<evidence type="ECO:0000256" key="2">
    <source>
        <dbReference type="ARBA" id="ARBA00007306"/>
    </source>
</evidence>
<dbReference type="InterPro" id="IPR036322">
    <property type="entry name" value="WD40_repeat_dom_sf"/>
</dbReference>
<keyword evidence="7" id="KW-0234">DNA repair</keyword>
<dbReference type="PROSITE" id="PS50294">
    <property type="entry name" value="WD_REPEATS_REGION"/>
    <property type="match status" value="1"/>
</dbReference>
<dbReference type="Pfam" id="PF24105">
    <property type="entry name" value="Beta-prop_CAF1B_HIR1"/>
    <property type="match status" value="2"/>
</dbReference>
<dbReference type="Gene3D" id="2.130.10.10">
    <property type="entry name" value="YVTN repeat-like/Quinoprotein amine dehydrogenase"/>
    <property type="match status" value="1"/>
</dbReference>